<dbReference type="InterPro" id="IPR031571">
    <property type="entry name" value="RcpC_dom"/>
</dbReference>
<dbReference type="CDD" id="cd11614">
    <property type="entry name" value="SAF_CpaB_FlgA_like"/>
    <property type="match status" value="1"/>
</dbReference>
<dbReference type="SMART" id="SM00858">
    <property type="entry name" value="SAF"/>
    <property type="match status" value="1"/>
</dbReference>
<comment type="caution">
    <text evidence="1">The sequence shown here is derived from an EMBL/GenBank/DDBJ whole genome shotgun (WGS) entry which is preliminary data.</text>
</comment>
<dbReference type="Pfam" id="PF08666">
    <property type="entry name" value="SAF"/>
    <property type="match status" value="1"/>
</dbReference>
<dbReference type="AlphaFoldDB" id="A0A507ZWD2"/>
<dbReference type="Pfam" id="PF16976">
    <property type="entry name" value="RcpC"/>
    <property type="match status" value="1"/>
</dbReference>
<organism evidence="1 2">
    <name type="scientific">Marilutibacter maris</name>
    <dbReference type="NCBI Taxonomy" id="1605891"/>
    <lineage>
        <taxon>Bacteria</taxon>
        <taxon>Pseudomonadati</taxon>
        <taxon>Pseudomonadota</taxon>
        <taxon>Gammaproteobacteria</taxon>
        <taxon>Lysobacterales</taxon>
        <taxon>Lysobacteraceae</taxon>
        <taxon>Marilutibacter</taxon>
    </lineage>
</organism>
<dbReference type="InterPro" id="IPR017592">
    <property type="entry name" value="Pilus_assmbl_Flp-typ_CpaB"/>
</dbReference>
<dbReference type="InterPro" id="IPR013974">
    <property type="entry name" value="SAF"/>
</dbReference>
<dbReference type="NCBIfam" id="TIGR03177">
    <property type="entry name" value="pilus_cpaB"/>
    <property type="match status" value="1"/>
</dbReference>
<accession>A0A507ZWD2</accession>
<protein>
    <submittedName>
        <fullName evidence="1">Flp pilus assembly protein CpaB</fullName>
    </submittedName>
</protein>
<evidence type="ECO:0000313" key="2">
    <source>
        <dbReference type="Proteomes" id="UP000320431"/>
    </source>
</evidence>
<dbReference type="EMBL" id="VICD02000328">
    <property type="protein sequence ID" value="KAB8162452.1"/>
    <property type="molecule type" value="Genomic_DNA"/>
</dbReference>
<evidence type="ECO:0000313" key="1">
    <source>
        <dbReference type="EMBL" id="KAB8162452.1"/>
    </source>
</evidence>
<name>A0A507ZWD2_9GAMM</name>
<proteinExistence type="predicted"/>
<reference evidence="1 2" key="1">
    <citation type="submission" date="2019-10" db="EMBL/GenBank/DDBJ databases">
        <title>Lysobacter alkalisoli sp. nov., isolated from saline-alkaline soil.</title>
        <authorList>
            <person name="Sun J.-Q."/>
        </authorList>
    </citation>
    <scope>NUCLEOTIDE SEQUENCE [LARGE SCALE GENOMIC DNA]</scope>
    <source>
        <strain evidence="1 2">KCTC 42381</strain>
    </source>
</reference>
<gene>
    <name evidence="1" type="primary">cpaB</name>
    <name evidence="1" type="ORF">FKV24_018335</name>
</gene>
<sequence>MVALPKLNKNVLFIGGALLLGGLAALMSVTYVKETIDKAVADAQVDETEVVVAFRDLEIGEAVTEDEMVLRSVPTEFVPADAVTAENYGEYVDRLVRSPVRGGAPLSASALVPAAQQFSRVIPLGKVGYTLSVNENNSVSGMIAPGDAVDIFFTVGAEEAQDGGAKRNGSTGERVFPLLENIIVLATGARVGETLGEEESEGYSTMTLELSPDQAQKLTVAEETGDLRIILRNLDDKTPFNLDGLTENELMASFGGIKTDGVEYIIGGSN</sequence>
<dbReference type="Proteomes" id="UP000320431">
    <property type="component" value="Unassembled WGS sequence"/>
</dbReference>
<dbReference type="OrthoDB" id="2037472at2"/>